<dbReference type="Proteomes" id="UP000828048">
    <property type="component" value="Chromosome 11"/>
</dbReference>
<name>A0ACB7YJL7_9ERIC</name>
<dbReference type="EMBL" id="CM037161">
    <property type="protein sequence ID" value="KAH7853334.1"/>
    <property type="molecule type" value="Genomic_DNA"/>
</dbReference>
<reference evidence="1 2" key="1">
    <citation type="journal article" date="2021" name="Hortic Res">
        <title>High-quality reference genome and annotation aids understanding of berry development for evergreen blueberry (Vaccinium darrowii).</title>
        <authorList>
            <person name="Yu J."/>
            <person name="Hulse-Kemp A.M."/>
            <person name="Babiker E."/>
            <person name="Staton M."/>
        </authorList>
    </citation>
    <scope>NUCLEOTIDE SEQUENCE [LARGE SCALE GENOMIC DNA]</scope>
    <source>
        <strain evidence="2">cv. NJ 8807/NJ 8810</strain>
        <tissue evidence="1">Young leaf</tissue>
    </source>
</reference>
<evidence type="ECO:0000313" key="1">
    <source>
        <dbReference type="EMBL" id="KAH7853334.1"/>
    </source>
</evidence>
<evidence type="ECO:0000313" key="2">
    <source>
        <dbReference type="Proteomes" id="UP000828048"/>
    </source>
</evidence>
<proteinExistence type="predicted"/>
<organism evidence="1 2">
    <name type="scientific">Vaccinium darrowii</name>
    <dbReference type="NCBI Taxonomy" id="229202"/>
    <lineage>
        <taxon>Eukaryota</taxon>
        <taxon>Viridiplantae</taxon>
        <taxon>Streptophyta</taxon>
        <taxon>Embryophyta</taxon>
        <taxon>Tracheophyta</taxon>
        <taxon>Spermatophyta</taxon>
        <taxon>Magnoliopsida</taxon>
        <taxon>eudicotyledons</taxon>
        <taxon>Gunneridae</taxon>
        <taxon>Pentapetalae</taxon>
        <taxon>asterids</taxon>
        <taxon>Ericales</taxon>
        <taxon>Ericaceae</taxon>
        <taxon>Vaccinioideae</taxon>
        <taxon>Vaccinieae</taxon>
        <taxon>Vaccinium</taxon>
    </lineage>
</organism>
<keyword evidence="2" id="KW-1185">Reference proteome</keyword>
<protein>
    <submittedName>
        <fullName evidence="1">Uncharacterized protein</fullName>
    </submittedName>
</protein>
<gene>
    <name evidence="1" type="ORF">Vadar_001319</name>
</gene>
<comment type="caution">
    <text evidence="1">The sequence shown here is derived from an EMBL/GenBank/DDBJ whole genome shotgun (WGS) entry which is preliminary data.</text>
</comment>
<sequence>MVMISRTQALVWTTRNILAILFLFRLSVNNCIRCSSSPPLVSNYYPSDRAARDVLNFNFTEFFHGRTLYVLGDSTVAAGNDFTATPYPYGIDKNAVANYGYESPTGRFSNGYTIADYIAAVSKSLFFLSVGMNDYIFFRGEKSDQYAKEVVARFEFYLKILYSCIGARTFMINNLPSIGCIPDRRDRSSNSCDYVLNGNIGEFNEQLELALRKFKKEHDATILLADYYKMFDEIKLYPSSFGFKVTDKPCCGEWDSSMQRFRCQQRSDLMCNNRDEYLFFDGAHLSDEANRLFVHSCLAGRVCYPILSD</sequence>
<accession>A0ACB7YJL7</accession>